<feature type="domain" description="Glycosyl hydrolase family 38 C-terminal" evidence="1">
    <location>
        <begin position="10"/>
        <end position="175"/>
    </location>
</feature>
<organism evidence="2 3">
    <name type="scientific">Kibdelosporangium lantanae</name>
    <dbReference type="NCBI Taxonomy" id="1497396"/>
    <lineage>
        <taxon>Bacteria</taxon>
        <taxon>Bacillati</taxon>
        <taxon>Actinomycetota</taxon>
        <taxon>Actinomycetes</taxon>
        <taxon>Pseudonocardiales</taxon>
        <taxon>Pseudonocardiaceae</taxon>
        <taxon>Kibdelosporangium</taxon>
    </lineage>
</organism>
<sequence length="176" mass="19692">MSETSGGYLLANGLIRVVVDTSGLVTSVYDIAADREVLAGPANLLQLHPDFPNMWDAWDVDSFYRNSVTDLTTVDSVVLEVKEPDRVAVRINRSFGRSTVSQLVALRAGSMCVDIDTDVDWHETEKFLKLAFPLDVRAERSAAEIQFGHVYRPTHTNTSWDAAKFEICAHRWLHLA</sequence>
<reference evidence="3" key="1">
    <citation type="journal article" date="2019" name="Int. J. Syst. Evol. Microbiol.">
        <title>The Global Catalogue of Microorganisms (GCM) 10K type strain sequencing project: providing services to taxonomists for standard genome sequencing and annotation.</title>
        <authorList>
            <consortium name="The Broad Institute Genomics Platform"/>
            <consortium name="The Broad Institute Genome Sequencing Center for Infectious Disease"/>
            <person name="Wu L."/>
            <person name="Ma J."/>
        </authorList>
    </citation>
    <scope>NUCLEOTIDE SEQUENCE [LARGE SCALE GENOMIC DNA]</scope>
    <source>
        <strain evidence="3">JCM 31486</strain>
    </source>
</reference>
<comment type="caution">
    <text evidence="2">The sequence shown here is derived from an EMBL/GenBank/DDBJ whole genome shotgun (WGS) entry which is preliminary data.</text>
</comment>
<dbReference type="PANTHER" id="PTHR46017">
    <property type="entry name" value="ALPHA-MANNOSIDASE 2C1"/>
    <property type="match status" value="1"/>
</dbReference>
<protein>
    <submittedName>
        <fullName evidence="2">Glycoside hydrolase family 38 C-terminal domain-containing protein</fullName>
    </submittedName>
</protein>
<evidence type="ECO:0000259" key="1">
    <source>
        <dbReference type="Pfam" id="PF07748"/>
    </source>
</evidence>
<gene>
    <name evidence="2" type="ORF">ACFQ1S_44750</name>
</gene>
<dbReference type="InterPro" id="IPR011013">
    <property type="entry name" value="Gal_mutarotase_sf_dom"/>
</dbReference>
<keyword evidence="2" id="KW-0378">Hydrolase</keyword>
<keyword evidence="3" id="KW-1185">Reference proteome</keyword>
<dbReference type="GO" id="GO:0016787">
    <property type="term" value="F:hydrolase activity"/>
    <property type="evidence" value="ECO:0007669"/>
    <property type="project" value="UniProtKB-KW"/>
</dbReference>
<evidence type="ECO:0000313" key="3">
    <source>
        <dbReference type="Proteomes" id="UP001597045"/>
    </source>
</evidence>
<dbReference type="EMBL" id="JBHTIS010004206">
    <property type="protein sequence ID" value="MFD1052189.1"/>
    <property type="molecule type" value="Genomic_DNA"/>
</dbReference>
<dbReference type="PANTHER" id="PTHR46017:SF1">
    <property type="entry name" value="ALPHA-MANNOSIDASE 2C1"/>
    <property type="match status" value="1"/>
</dbReference>
<dbReference type="Proteomes" id="UP001597045">
    <property type="component" value="Unassembled WGS sequence"/>
</dbReference>
<evidence type="ECO:0000313" key="2">
    <source>
        <dbReference type="EMBL" id="MFD1052189.1"/>
    </source>
</evidence>
<proteinExistence type="predicted"/>
<dbReference type="Pfam" id="PF07748">
    <property type="entry name" value="Glyco_hydro_38C"/>
    <property type="match status" value="1"/>
</dbReference>
<feature type="non-terminal residue" evidence="2">
    <location>
        <position position="176"/>
    </location>
</feature>
<accession>A0ABW3MRU8</accession>
<dbReference type="InterPro" id="IPR011682">
    <property type="entry name" value="Glyco_hydro_38_C"/>
</dbReference>
<dbReference type="SUPFAM" id="SSF74650">
    <property type="entry name" value="Galactose mutarotase-like"/>
    <property type="match status" value="1"/>
</dbReference>
<dbReference type="Gene3D" id="2.70.98.30">
    <property type="entry name" value="Golgi alpha-mannosidase II, domain 4"/>
    <property type="match status" value="1"/>
</dbReference>
<name>A0ABW3MRU8_9PSEU</name>